<protein>
    <submittedName>
        <fullName evidence="2">Uncharacterized protein</fullName>
    </submittedName>
</protein>
<comment type="caution">
    <text evidence="2">The sequence shown here is derived from an EMBL/GenBank/DDBJ whole genome shotgun (WGS) entry which is preliminary data.</text>
</comment>
<sequence length="60" mass="6841">MKNKIGFNIIFAILALPIGMAMLRNFDFHTFAFKKTILGIIYLVGFIACFVLMLKKKNSN</sequence>
<keyword evidence="1" id="KW-0472">Membrane</keyword>
<proteinExistence type="predicted"/>
<evidence type="ECO:0000256" key="1">
    <source>
        <dbReference type="SAM" id="Phobius"/>
    </source>
</evidence>
<feature type="transmembrane region" description="Helical" evidence="1">
    <location>
        <begin position="36"/>
        <end position="54"/>
    </location>
</feature>
<organism evidence="2 3">
    <name type="scientific">Zunongwangia endophytica</name>
    <dbReference type="NCBI Taxonomy" id="1808945"/>
    <lineage>
        <taxon>Bacteria</taxon>
        <taxon>Pseudomonadati</taxon>
        <taxon>Bacteroidota</taxon>
        <taxon>Flavobacteriia</taxon>
        <taxon>Flavobacteriales</taxon>
        <taxon>Flavobacteriaceae</taxon>
        <taxon>Zunongwangia</taxon>
    </lineage>
</organism>
<accession>A0ABV8HCG3</accession>
<gene>
    <name evidence="2" type="ORF">ACFOS1_19565</name>
</gene>
<dbReference type="EMBL" id="JBHSAS010000034">
    <property type="protein sequence ID" value="MFC4029625.1"/>
    <property type="molecule type" value="Genomic_DNA"/>
</dbReference>
<keyword evidence="1" id="KW-1133">Transmembrane helix</keyword>
<name>A0ABV8HCG3_9FLAO</name>
<dbReference type="RefSeq" id="WP_290232174.1">
    <property type="nucleotide sequence ID" value="NZ_JAUFPZ010000002.1"/>
</dbReference>
<dbReference type="Proteomes" id="UP001595793">
    <property type="component" value="Unassembled WGS sequence"/>
</dbReference>
<reference evidence="3" key="1">
    <citation type="journal article" date="2019" name="Int. J. Syst. Evol. Microbiol.">
        <title>The Global Catalogue of Microorganisms (GCM) 10K type strain sequencing project: providing services to taxonomists for standard genome sequencing and annotation.</title>
        <authorList>
            <consortium name="The Broad Institute Genomics Platform"/>
            <consortium name="The Broad Institute Genome Sequencing Center for Infectious Disease"/>
            <person name="Wu L."/>
            <person name="Ma J."/>
        </authorList>
    </citation>
    <scope>NUCLEOTIDE SEQUENCE [LARGE SCALE GENOMIC DNA]</scope>
    <source>
        <strain evidence="3">CECT 9128</strain>
    </source>
</reference>
<keyword evidence="3" id="KW-1185">Reference proteome</keyword>
<feature type="transmembrane region" description="Helical" evidence="1">
    <location>
        <begin position="7"/>
        <end position="24"/>
    </location>
</feature>
<evidence type="ECO:0000313" key="2">
    <source>
        <dbReference type="EMBL" id="MFC4029625.1"/>
    </source>
</evidence>
<evidence type="ECO:0000313" key="3">
    <source>
        <dbReference type="Proteomes" id="UP001595793"/>
    </source>
</evidence>
<keyword evidence="1" id="KW-0812">Transmembrane</keyword>